<sequence>MQFSYKILVLAFTLICFNTSVKAQAQSSDIDNLKLQVNSLSQMVEQLRANQIVMARKLGLVKPKELVQGEAVPITGGILEGERQAKVVIMEFTDIQCPYCRKFGLEVFPDLKKKYIDTGKVLFVNRQNPIASHKQAKTASKYLICAAEQNLFSEVKNGLFEEGTLVAKGSFNDIGVIANLDQGKLKQCLANDTLLEQKIAADLELGKRMGVASTPSFFVGLQDESGSLVKWVKVVGAKPIEYFVELLDKMLAS</sequence>
<dbReference type="InterPro" id="IPR013766">
    <property type="entry name" value="Thioredoxin_domain"/>
</dbReference>
<feature type="chain" id="PRO_5047528489" evidence="1">
    <location>
        <begin position="26"/>
        <end position="253"/>
    </location>
</feature>
<feature type="domain" description="Thioredoxin" evidence="2">
    <location>
        <begin position="47"/>
        <end position="252"/>
    </location>
</feature>
<dbReference type="PANTHER" id="PTHR35272">
    <property type="entry name" value="THIOL:DISULFIDE INTERCHANGE PROTEIN DSBC-RELATED"/>
    <property type="match status" value="1"/>
</dbReference>
<dbReference type="Pfam" id="PF13462">
    <property type="entry name" value="Thioredoxin_4"/>
    <property type="match status" value="1"/>
</dbReference>
<protein>
    <submittedName>
        <fullName evidence="3">DsbA family protein</fullName>
    </submittedName>
</protein>
<evidence type="ECO:0000256" key="1">
    <source>
        <dbReference type="SAM" id="SignalP"/>
    </source>
</evidence>
<gene>
    <name evidence="3" type="ORF">L0668_10035</name>
</gene>
<dbReference type="PROSITE" id="PS51352">
    <property type="entry name" value="THIOREDOXIN_2"/>
    <property type="match status" value="1"/>
</dbReference>
<dbReference type="EMBL" id="JAKGAS010000004">
    <property type="protein sequence ID" value="MCF2948446.1"/>
    <property type="molecule type" value="Genomic_DNA"/>
</dbReference>
<accession>A0ABS9D9Z3</accession>
<dbReference type="Proteomes" id="UP001521137">
    <property type="component" value="Unassembled WGS sequence"/>
</dbReference>
<evidence type="ECO:0000313" key="4">
    <source>
        <dbReference type="Proteomes" id="UP001521137"/>
    </source>
</evidence>
<dbReference type="Gene3D" id="3.40.30.10">
    <property type="entry name" value="Glutaredoxin"/>
    <property type="match status" value="1"/>
</dbReference>
<dbReference type="RefSeq" id="WP_235312233.1">
    <property type="nucleotide sequence ID" value="NZ_JAKGAS010000004.1"/>
</dbReference>
<evidence type="ECO:0000259" key="2">
    <source>
        <dbReference type="PROSITE" id="PS51352"/>
    </source>
</evidence>
<keyword evidence="4" id="KW-1185">Reference proteome</keyword>
<organism evidence="3 4">
    <name type="scientific">Paraglaciecola algarum</name>
    <dbReference type="NCBI Taxonomy" id="3050085"/>
    <lineage>
        <taxon>Bacteria</taxon>
        <taxon>Pseudomonadati</taxon>
        <taxon>Pseudomonadota</taxon>
        <taxon>Gammaproteobacteria</taxon>
        <taxon>Alteromonadales</taxon>
        <taxon>Alteromonadaceae</taxon>
        <taxon>Paraglaciecola</taxon>
    </lineage>
</organism>
<dbReference type="SUPFAM" id="SSF52833">
    <property type="entry name" value="Thioredoxin-like"/>
    <property type="match status" value="1"/>
</dbReference>
<feature type="signal peptide" evidence="1">
    <location>
        <begin position="1"/>
        <end position="25"/>
    </location>
</feature>
<comment type="caution">
    <text evidence="3">The sequence shown here is derived from an EMBL/GenBank/DDBJ whole genome shotgun (WGS) entry which is preliminary data.</text>
</comment>
<name>A0ABS9D9Z3_9ALTE</name>
<dbReference type="InterPro" id="IPR051470">
    <property type="entry name" value="Thiol:disulfide_interchange"/>
</dbReference>
<dbReference type="Gene3D" id="1.10.40.80">
    <property type="match status" value="1"/>
</dbReference>
<keyword evidence="1" id="KW-0732">Signal</keyword>
<dbReference type="InterPro" id="IPR012336">
    <property type="entry name" value="Thioredoxin-like_fold"/>
</dbReference>
<proteinExistence type="predicted"/>
<reference evidence="3 4" key="1">
    <citation type="submission" date="2022-01" db="EMBL/GenBank/DDBJ databases">
        <title>Paraglaciecola sp. G1-23.</title>
        <authorList>
            <person name="Jin M.S."/>
            <person name="Han D.M."/>
            <person name="Kim H.M."/>
            <person name="Jeon C.O."/>
        </authorList>
    </citation>
    <scope>NUCLEOTIDE SEQUENCE [LARGE SCALE GENOMIC DNA]</scope>
    <source>
        <strain evidence="3 4">G1-23</strain>
    </source>
</reference>
<dbReference type="PANTHER" id="PTHR35272:SF3">
    <property type="entry name" value="THIOL:DISULFIDE INTERCHANGE PROTEIN DSBC"/>
    <property type="match status" value="1"/>
</dbReference>
<dbReference type="InterPro" id="IPR036249">
    <property type="entry name" value="Thioredoxin-like_sf"/>
</dbReference>
<evidence type="ECO:0000313" key="3">
    <source>
        <dbReference type="EMBL" id="MCF2948446.1"/>
    </source>
</evidence>